<evidence type="ECO:0000256" key="1">
    <source>
        <dbReference type="SAM" id="MobiDB-lite"/>
    </source>
</evidence>
<gene>
    <name evidence="2" type="ORF">CKAH01_01697</name>
</gene>
<sequence length="103" mass="10781">MSGKLYTEAGQDGAPSLARPDPKLPDPNSQGETDYNSVQASVAAKKLLQASSTPRSSEAADRLPYSAANRHGITEGRAALSDSTLTRAHGKAISPRRSVTTTD</sequence>
<reference evidence="2" key="1">
    <citation type="submission" date="2023-02" db="EMBL/GenBank/DDBJ databases">
        <title>Colletotrichum kahawae CIFC_Que2 genome sequencing and assembly.</title>
        <authorList>
            <person name="Baroncelli R."/>
        </authorList>
    </citation>
    <scope>NUCLEOTIDE SEQUENCE</scope>
    <source>
        <strain evidence="2">CIFC_Que2</strain>
    </source>
</reference>
<feature type="region of interest" description="Disordered" evidence="1">
    <location>
        <begin position="48"/>
        <end position="103"/>
    </location>
</feature>
<comment type="caution">
    <text evidence="2">The sequence shown here is derived from an EMBL/GenBank/DDBJ whole genome shotgun (WGS) entry which is preliminary data.</text>
</comment>
<evidence type="ECO:0000313" key="2">
    <source>
        <dbReference type="EMBL" id="KAK2735316.1"/>
    </source>
</evidence>
<keyword evidence="3" id="KW-1185">Reference proteome</keyword>
<dbReference type="AlphaFoldDB" id="A0AAE0D2C9"/>
<organism evidence="2 3">
    <name type="scientific">Colletotrichum kahawae</name>
    <name type="common">Coffee berry disease fungus</name>
    <dbReference type="NCBI Taxonomy" id="34407"/>
    <lineage>
        <taxon>Eukaryota</taxon>
        <taxon>Fungi</taxon>
        <taxon>Dikarya</taxon>
        <taxon>Ascomycota</taxon>
        <taxon>Pezizomycotina</taxon>
        <taxon>Sordariomycetes</taxon>
        <taxon>Hypocreomycetidae</taxon>
        <taxon>Glomerellales</taxon>
        <taxon>Glomerellaceae</taxon>
        <taxon>Colletotrichum</taxon>
        <taxon>Colletotrichum gloeosporioides species complex</taxon>
    </lineage>
</organism>
<evidence type="ECO:0000313" key="3">
    <source>
        <dbReference type="Proteomes" id="UP001281614"/>
    </source>
</evidence>
<accession>A0AAE0D2C9</accession>
<feature type="region of interest" description="Disordered" evidence="1">
    <location>
        <begin position="1"/>
        <end position="35"/>
    </location>
</feature>
<dbReference type="EMBL" id="VYYT01000444">
    <property type="protein sequence ID" value="KAK2735316.1"/>
    <property type="molecule type" value="Genomic_DNA"/>
</dbReference>
<name>A0AAE0D2C9_COLKA</name>
<dbReference type="Proteomes" id="UP001281614">
    <property type="component" value="Unassembled WGS sequence"/>
</dbReference>
<proteinExistence type="predicted"/>
<protein>
    <submittedName>
        <fullName evidence="2">Uncharacterized protein</fullName>
    </submittedName>
</protein>